<keyword evidence="2" id="KW-1185">Reference proteome</keyword>
<sequence length="86" mass="9760">MSGKVFQNGSLLFRQKNSHPGKWRHHEYNAARFIETFLGKAAIYLQARVDTSREQYFGQGNKTSLQQHIGGRPGVFSLPLFCSFIG</sequence>
<dbReference type="AlphaFoldDB" id="A0AAV2BDW5"/>
<proteinExistence type="predicted"/>
<reference evidence="1 2" key="1">
    <citation type="submission" date="2024-04" db="EMBL/GenBank/DDBJ databases">
        <authorList>
            <person name="Rising A."/>
            <person name="Reimegard J."/>
            <person name="Sonavane S."/>
            <person name="Akerstrom W."/>
            <person name="Nylinder S."/>
            <person name="Hedman E."/>
            <person name="Kallberg Y."/>
        </authorList>
    </citation>
    <scope>NUCLEOTIDE SEQUENCE [LARGE SCALE GENOMIC DNA]</scope>
</reference>
<evidence type="ECO:0000313" key="2">
    <source>
        <dbReference type="Proteomes" id="UP001497382"/>
    </source>
</evidence>
<comment type="caution">
    <text evidence="1">The sequence shown here is derived from an EMBL/GenBank/DDBJ whole genome shotgun (WGS) entry which is preliminary data.</text>
</comment>
<gene>
    <name evidence="1" type="ORF">LARSCL_LOCUS18209</name>
</gene>
<evidence type="ECO:0000313" key="1">
    <source>
        <dbReference type="EMBL" id="CAL1293463.1"/>
    </source>
</evidence>
<name>A0AAV2BDW5_9ARAC</name>
<organism evidence="1 2">
    <name type="scientific">Larinioides sclopetarius</name>
    <dbReference type="NCBI Taxonomy" id="280406"/>
    <lineage>
        <taxon>Eukaryota</taxon>
        <taxon>Metazoa</taxon>
        <taxon>Ecdysozoa</taxon>
        <taxon>Arthropoda</taxon>
        <taxon>Chelicerata</taxon>
        <taxon>Arachnida</taxon>
        <taxon>Araneae</taxon>
        <taxon>Araneomorphae</taxon>
        <taxon>Entelegynae</taxon>
        <taxon>Araneoidea</taxon>
        <taxon>Araneidae</taxon>
        <taxon>Larinioides</taxon>
    </lineage>
</organism>
<protein>
    <submittedName>
        <fullName evidence="1">Uncharacterized protein</fullName>
    </submittedName>
</protein>
<accession>A0AAV2BDW5</accession>
<dbReference type="EMBL" id="CAXIEN010000327">
    <property type="protein sequence ID" value="CAL1293463.1"/>
    <property type="molecule type" value="Genomic_DNA"/>
</dbReference>
<dbReference type="Proteomes" id="UP001497382">
    <property type="component" value="Unassembled WGS sequence"/>
</dbReference>